<dbReference type="AlphaFoldDB" id="U1WFK8"/>
<comment type="caution">
    <text evidence="1">The sequence shown here is derived from an EMBL/GenBank/DDBJ whole genome shotgun (WGS) entry which is preliminary data.</text>
</comment>
<evidence type="ECO:0000313" key="2">
    <source>
        <dbReference type="Proteomes" id="UP000016511"/>
    </source>
</evidence>
<evidence type="ECO:0000313" key="1">
    <source>
        <dbReference type="EMBL" id="ERI07314.1"/>
    </source>
</evidence>
<accession>U1WFK8</accession>
<gene>
    <name evidence="1" type="ORF">HMPREF0083_04598</name>
</gene>
<sequence>MRNIYLFQSVRNVPIDNLKGYVDQAIKAIYCQTLFISVPIFSITSLVRSIKLGSVGTFSLAFPSKIIGDLLLVVLIRCLNCDLSSLFSILSPFHSPFSEYATDIIPIFISFMHHRSQVPKRLCFRLHIDNQPDKMTGNRADAVVASMRLP</sequence>
<protein>
    <submittedName>
        <fullName evidence="1">Uncharacterized protein</fullName>
    </submittedName>
</protein>
<dbReference type="Proteomes" id="UP000016511">
    <property type="component" value="Unassembled WGS sequence"/>
</dbReference>
<dbReference type="STRING" id="649747.HMPREF0083_04598"/>
<proteinExistence type="predicted"/>
<dbReference type="HOGENOM" id="CLU_1736757_0_0_9"/>
<keyword evidence="2" id="KW-1185">Reference proteome</keyword>
<organism evidence="1 2">
    <name type="scientific">Aneurinibacillus aneurinilyticus ATCC 12856</name>
    <dbReference type="NCBI Taxonomy" id="649747"/>
    <lineage>
        <taxon>Bacteria</taxon>
        <taxon>Bacillati</taxon>
        <taxon>Bacillota</taxon>
        <taxon>Bacilli</taxon>
        <taxon>Bacillales</taxon>
        <taxon>Paenibacillaceae</taxon>
        <taxon>Aneurinibacillus group</taxon>
        <taxon>Aneurinibacillus</taxon>
    </lineage>
</organism>
<dbReference type="EMBL" id="AWSJ01000283">
    <property type="protein sequence ID" value="ERI07314.1"/>
    <property type="molecule type" value="Genomic_DNA"/>
</dbReference>
<reference evidence="1 2" key="1">
    <citation type="submission" date="2013-08" db="EMBL/GenBank/DDBJ databases">
        <authorList>
            <person name="Weinstock G."/>
            <person name="Sodergren E."/>
            <person name="Wylie T."/>
            <person name="Fulton L."/>
            <person name="Fulton R."/>
            <person name="Fronick C."/>
            <person name="O'Laughlin M."/>
            <person name="Godfrey J."/>
            <person name="Miner T."/>
            <person name="Herter B."/>
            <person name="Appelbaum E."/>
            <person name="Cordes M."/>
            <person name="Lek S."/>
            <person name="Wollam A."/>
            <person name="Pepin K.H."/>
            <person name="Palsikar V.B."/>
            <person name="Mitreva M."/>
            <person name="Wilson R.K."/>
        </authorList>
    </citation>
    <scope>NUCLEOTIDE SEQUENCE [LARGE SCALE GENOMIC DNA]</scope>
    <source>
        <strain evidence="1 2">ATCC 12856</strain>
    </source>
</reference>
<name>U1WFK8_ANEAE</name>